<dbReference type="Gene3D" id="1.20.58.1880">
    <property type="match status" value="1"/>
</dbReference>
<dbReference type="PANTHER" id="PTHR47340">
    <property type="entry name" value="DUPLICATED HOMEODOMAIN-LIKE SUPERFAMILY PROTEIN"/>
    <property type="match status" value="1"/>
</dbReference>
<sequence length="1728" mass="188952">MPPEPVPWDRKDFFKERKHERPESLGSGSRWRDSPSHHGSREFARWGSGDFRRAPGHGKQGGWHAFTEENGHGYSPSWSGGKILEDDRPSISHGDGKCGRNSRENRGSFNPREWKGHTWETSNGSLNAPGRLLDVDNNSEQRSVDNVPHSDTVNIWDQLHLKERHDNKIGLINGLGTGQRSERESSLDWKPLKWIRSGSLSSRGSGFSHSSSSKSLGGADSNEGKAELLHKNASPVQSPSVDGAACVTSSVPFEDTTSRKKPRLGWGEGLAKYEKKKVEGPDVCVNKEGNVVCASNLESNHSLSSNFADKSPKVVGFSDCASPATPSSFACSSSPGVEDKSSGKAVNMDNDIITFCGSPNLGSQNFLEGISFNLEKLDVSSIVNLGSSLVDLLQMDDPSAHSSFARSSAMNKLLLCKSNVLKVLEMTELEIDLLENELKLLKFESKNGCLCLATSGSVHTEENAKLCSELGSKFVMVPRPPPLQVDTADAIVEECNREELSVGGEDIESPGTATSKLAESISLEKAVSSSALKCSERSGELDASQPTNLVASLVNTSNEEDVVVSSGREGSLPLKIMNDRTPITNDVGFHTDVEHKLSEAILTENNESANKAFEVFNKLLPSKQSDFTGVANVVSWRKDSFIKERFAGRQRFLRFKERVITLKFKAFQHLWKEDMRALSVRKHRAKSQKKSDLGLRTTHGVYQKHRSSIRSRFSSPGNVSLVPTTEIINFTSKLLSDSRVKHCREALKMPALILDNKEKMLSRFTSSNGLLEDPLAVEKERTLVNPWTLEEKEIFMDKLAVFGKDFRKIASFLDHKTTADCVEFYYQNHKSDCFEWTKKKKLDLGKQKKSVTNSTYMVASGKKWNREVNAASLELLGAASVMATHVDNGTGSQQMCPGNVFRTGYNDSKVPQVDDVMVERPGSFDIHGNERETVAADVLAGICSSLSSEAMSFCLTSSADHGEGYQERRYQNMNSVVKGPSTSDVTQYVDYETCSDESSGEMDPADWTDGEKSIFIQSVSSYGKDFTKIARCVRTRSMDQCKVFFSKARKCLGLDLLHPEPRNVGTPASDDANGGGDDAEDACIFETGSTVCSDKMGSKMDGDLPLSVINSKQYESNHMKYMDLETDLNKSEGKDWMGPPESNNCKTVKTSMPDMCQAEVRAEQVSECDQKSSVESATTEARKDEVTEQGFATAGSASVGEAVDLGASSSNVMVEKEAVGEVSSGNSLEREVLLPSLSDKVDRKHCGDPSSHSGSMQDPNASGNAHQLSVDTSACSPSRPISENKQQVLLKLDSLEKPPVICIPKEHCVSTSISVAHDSAVITSDKMLVHDRPSSTLDVQASADKQGHKSVGQDDCQQHLSLHPSSNHIESPQIITGYPLQIPTKKDMNRDSSCRQLSEVHNYCNSDGNLTGPSLTQDCYLQKCNSSSKLPCTVAEFTPKSQKKEQIAGYPRGHSKSLSDAEKPCGNGDFKLFGAILSHPSSAQKADSISISHENDERGIHQPRQSSKTSNIKFTSHPIAEGNTGVLKFDRNNNLGGLENVPIRSYGFWDGNRIQTGFSALPDSTRLLSTYPAAFANYQGSTLKIDQQSLQAVIKNNERNVNVLSPREIGGANGLLDYQLYRSPDGTKVHPFAVDMRQRQEALLAEIQKRNGYEAVSSSQQQQQQQQQGRAMVGMNVVGRGGILVGGPCTGVSDPVAAIKMHYAKTDLYGGHSGGIIREQEWRGNGET</sequence>
<dbReference type="Pfam" id="PF00249">
    <property type="entry name" value="Myb_DNA-binding"/>
    <property type="match status" value="2"/>
</dbReference>
<dbReference type="CDD" id="cd00167">
    <property type="entry name" value="SANT"/>
    <property type="match status" value="1"/>
</dbReference>
<dbReference type="PROSITE" id="PS51293">
    <property type="entry name" value="SANT"/>
    <property type="match status" value="2"/>
</dbReference>
<feature type="compositionally biased region" description="Low complexity" evidence="2">
    <location>
        <begin position="199"/>
        <end position="221"/>
    </location>
</feature>
<feature type="domain" description="SANT" evidence="3">
    <location>
        <begin position="1006"/>
        <end position="1053"/>
    </location>
</feature>
<accession>A0A7J7CI89</accession>
<evidence type="ECO:0000313" key="5">
    <source>
        <dbReference type="Proteomes" id="UP000593562"/>
    </source>
</evidence>
<evidence type="ECO:0000256" key="1">
    <source>
        <dbReference type="SAM" id="Coils"/>
    </source>
</evidence>
<feature type="region of interest" description="Disordered" evidence="2">
    <location>
        <begin position="1442"/>
        <end position="1461"/>
    </location>
</feature>
<protein>
    <recommendedName>
        <fullName evidence="3">SANT domain-containing protein</fullName>
    </recommendedName>
</protein>
<feature type="region of interest" description="Disordered" evidence="2">
    <location>
        <begin position="199"/>
        <end position="222"/>
    </location>
</feature>
<dbReference type="InterPro" id="IPR017884">
    <property type="entry name" value="SANT_dom"/>
</dbReference>
<feature type="compositionally biased region" description="Polar residues" evidence="2">
    <location>
        <begin position="1250"/>
        <end position="1280"/>
    </location>
</feature>
<dbReference type="FunCoup" id="A0A7J7CI89">
    <property type="interactions" value="2970"/>
</dbReference>
<dbReference type="SUPFAM" id="SSF46689">
    <property type="entry name" value="Homeodomain-like"/>
    <property type="match status" value="2"/>
</dbReference>
<evidence type="ECO:0000259" key="3">
    <source>
        <dbReference type="PROSITE" id="PS51293"/>
    </source>
</evidence>
<dbReference type="SMART" id="SM00717">
    <property type="entry name" value="SANT"/>
    <property type="match status" value="2"/>
</dbReference>
<feature type="compositionally biased region" description="Basic and acidic residues" evidence="2">
    <location>
        <begin position="83"/>
        <end position="118"/>
    </location>
</feature>
<comment type="caution">
    <text evidence="4">The sequence shown here is derived from an EMBL/GenBank/DDBJ whole genome shotgun (WGS) entry which is preliminary data.</text>
</comment>
<keyword evidence="1" id="KW-0175">Coiled coil</keyword>
<dbReference type="InterPro" id="IPR001005">
    <property type="entry name" value="SANT/Myb"/>
</dbReference>
<evidence type="ECO:0000313" key="4">
    <source>
        <dbReference type="EMBL" id="KAF5733760.1"/>
    </source>
</evidence>
<dbReference type="EMBL" id="JAAARO010000016">
    <property type="protein sequence ID" value="KAF5733760.1"/>
    <property type="molecule type" value="Genomic_DNA"/>
</dbReference>
<keyword evidence="5" id="KW-1185">Reference proteome</keyword>
<dbReference type="InterPro" id="IPR009057">
    <property type="entry name" value="Homeodomain-like_sf"/>
</dbReference>
<feature type="compositionally biased region" description="Basic and acidic residues" evidence="2">
    <location>
        <begin position="30"/>
        <end position="44"/>
    </location>
</feature>
<gene>
    <name evidence="4" type="ORF">HS088_TW16G00200</name>
</gene>
<feature type="coiled-coil region" evidence="1">
    <location>
        <begin position="417"/>
        <end position="444"/>
    </location>
</feature>
<reference evidence="4 5" key="1">
    <citation type="journal article" date="2020" name="Nat. Commun.">
        <title>Genome of Tripterygium wilfordii and identification of cytochrome P450 involved in triptolide biosynthesis.</title>
        <authorList>
            <person name="Tu L."/>
            <person name="Su P."/>
            <person name="Zhang Z."/>
            <person name="Gao L."/>
            <person name="Wang J."/>
            <person name="Hu T."/>
            <person name="Zhou J."/>
            <person name="Zhang Y."/>
            <person name="Zhao Y."/>
            <person name="Liu Y."/>
            <person name="Song Y."/>
            <person name="Tong Y."/>
            <person name="Lu Y."/>
            <person name="Yang J."/>
            <person name="Xu C."/>
            <person name="Jia M."/>
            <person name="Peters R.J."/>
            <person name="Huang L."/>
            <person name="Gao W."/>
        </authorList>
    </citation>
    <scope>NUCLEOTIDE SEQUENCE [LARGE SCALE GENOMIC DNA]</scope>
    <source>
        <strain evidence="5">cv. XIE 37</strain>
        <tissue evidence="4">Leaf</tissue>
    </source>
</reference>
<feature type="region of interest" description="Disordered" evidence="2">
    <location>
        <begin position="1"/>
        <end position="133"/>
    </location>
</feature>
<organism evidence="4 5">
    <name type="scientific">Tripterygium wilfordii</name>
    <name type="common">Thunder God vine</name>
    <dbReference type="NCBI Taxonomy" id="458696"/>
    <lineage>
        <taxon>Eukaryota</taxon>
        <taxon>Viridiplantae</taxon>
        <taxon>Streptophyta</taxon>
        <taxon>Embryophyta</taxon>
        <taxon>Tracheophyta</taxon>
        <taxon>Spermatophyta</taxon>
        <taxon>Magnoliopsida</taxon>
        <taxon>eudicotyledons</taxon>
        <taxon>Gunneridae</taxon>
        <taxon>Pentapetalae</taxon>
        <taxon>rosids</taxon>
        <taxon>fabids</taxon>
        <taxon>Celastrales</taxon>
        <taxon>Celastraceae</taxon>
        <taxon>Tripterygium</taxon>
    </lineage>
</organism>
<feature type="compositionally biased region" description="Polar residues" evidence="2">
    <location>
        <begin position="1503"/>
        <end position="1512"/>
    </location>
</feature>
<proteinExistence type="predicted"/>
<feature type="region of interest" description="Disordered" evidence="2">
    <location>
        <begin position="1167"/>
        <end position="1189"/>
    </location>
</feature>
<name>A0A7J7CI89_TRIWF</name>
<dbReference type="Proteomes" id="UP000593562">
    <property type="component" value="Unassembled WGS sequence"/>
</dbReference>
<feature type="region of interest" description="Disordered" evidence="2">
    <location>
        <begin position="1484"/>
        <end position="1512"/>
    </location>
</feature>
<feature type="domain" description="SANT" evidence="3">
    <location>
        <begin position="782"/>
        <end position="833"/>
    </location>
</feature>
<dbReference type="PANTHER" id="PTHR47340:SF1">
    <property type="entry name" value="DUPLICATED HOMEODOMAIN-LIKE SUPERFAMILY PROTEIN"/>
    <property type="match status" value="1"/>
</dbReference>
<dbReference type="InParanoid" id="A0A7J7CI89"/>
<feature type="region of interest" description="Disordered" evidence="2">
    <location>
        <begin position="1235"/>
        <end position="1280"/>
    </location>
</feature>
<dbReference type="Gene3D" id="1.10.10.60">
    <property type="entry name" value="Homeodomain-like"/>
    <property type="match status" value="1"/>
</dbReference>
<feature type="compositionally biased region" description="Basic and acidic residues" evidence="2">
    <location>
        <begin position="7"/>
        <end position="23"/>
    </location>
</feature>
<evidence type="ECO:0000256" key="2">
    <source>
        <dbReference type="SAM" id="MobiDB-lite"/>
    </source>
</evidence>